<dbReference type="InterPro" id="IPR024788">
    <property type="entry name" value="Malectin-like_Carb-bd_dom"/>
</dbReference>
<dbReference type="InterPro" id="IPR008271">
    <property type="entry name" value="Ser/Thr_kinase_AS"/>
</dbReference>
<reference evidence="21" key="1">
    <citation type="journal article" date="2016" name="Nat. Genet.">
        <title>A high-quality carrot genome assembly provides new insights into carotenoid accumulation and asterid genome evolution.</title>
        <authorList>
            <person name="Iorizzo M."/>
            <person name="Ellison S."/>
            <person name="Senalik D."/>
            <person name="Zeng P."/>
            <person name="Satapoomin P."/>
            <person name="Huang J."/>
            <person name="Bowman M."/>
            <person name="Iovene M."/>
            <person name="Sanseverino W."/>
            <person name="Cavagnaro P."/>
            <person name="Yildiz M."/>
            <person name="Macko-Podgorni A."/>
            <person name="Moranska E."/>
            <person name="Grzebelus E."/>
            <person name="Grzebelus D."/>
            <person name="Ashrafi H."/>
            <person name="Zheng Z."/>
            <person name="Cheng S."/>
            <person name="Spooner D."/>
            <person name="Van Deynze A."/>
            <person name="Simon P."/>
        </authorList>
    </citation>
    <scope>NUCLEOTIDE SEQUENCE</scope>
    <source>
        <tissue evidence="21">Leaf</tissue>
    </source>
</reference>
<dbReference type="EC" id="2.7.11.1" evidence="2"/>
<keyword evidence="12 18" id="KW-1133">Transmembrane helix</keyword>
<dbReference type="InterPro" id="IPR001611">
    <property type="entry name" value="Leu-rich_rpt"/>
</dbReference>
<sequence length="919" mass="102889">MEGLIYWETRVLGFYILCISLILQQTRAQEGFVSLQCCAQTNFTDPNTNISWTTDDQWYPDISSCQEISPPTKVRVFSSTFGNKWCYNLKTRKDENYLLRGIFKAGEQQRSPTGTRFDVLIDITSIAIVKSSEDAVVEGVFKANDNYMNLCLSKEMGDPYLLKLELRPLMSEYVKEKATVALKVMDRVDVGSTGAEIRYPDDPFDRIWRPEPGDENVTVSSMTNIVITNASKTSPPIQVLETALTHPEKLQFLHNKLDTGFYQYELYLYFLELNESVQPGQRLFKIYINNMEVEEIDIMALGSRYRMLVYNFEANGALNLTMIKAANGSLLGPICNAYEILQIRPWIQGTNQADKDVIFNVRGELLAHNPNNKVLVSWMGDPCLPLPWEGVFCESRDKSTAISKLDLSFQNLQGPLPQSITQLQKLRELNMSNNHFSQAIPVFPSSSVLTSVDLSNNNFIGHIPDSLASLPNLVTLLFGCNHQLSRDVPANFYRSGLDTDKGMCGGSGSLHMATGIVIGTVAGGLLLIVGVVGISFWIYKRKATAKKREFDVKGYPLTKNMIYSISSMDDIILQSISIQSFSLQDIETATQQYKTLIGEGGFGPVYRGTLSDGQEVAVKVRSATSTQGTREFDNELTLLSAIQHENLVPLLGYCNENDQQILVYPFMSNGSLQDRLYGEAAKRKTLDWPTRLSIALGAARGLTYLHTFSSRSVIHRDVKSSNILLDHTMCAKVADFGFSKYAPQEGDSAASLEVRGTAGYLDPEYYSTQNLSAKSDVFSFGVVLLEMISGREPLNIKRPRTEWSLVEWARPQIRNSRIEEIVDPNIKGWYHSEAMWRVVEVALSCTETYSAYRPSMVDIVRELEDALIIENNASEYMKSIDSFGGSNRFSIERPIAIPPTPVPTEPSPIPSQPVPPKPR</sequence>
<evidence type="ECO:0000256" key="1">
    <source>
        <dbReference type="ARBA" id="ARBA00004167"/>
    </source>
</evidence>
<dbReference type="InterPro" id="IPR001245">
    <property type="entry name" value="Ser-Thr/Tyr_kinase_cat_dom"/>
</dbReference>
<proteinExistence type="predicted"/>
<dbReference type="PANTHER" id="PTHR45631:SF27">
    <property type="entry name" value="PROTEIN KINASE DOMAIN-CONTAINING PROTEIN"/>
    <property type="match status" value="1"/>
</dbReference>
<comment type="catalytic activity">
    <reaction evidence="15">
        <text>L-threonyl-[protein] + ATP = O-phospho-L-threonyl-[protein] + ADP + H(+)</text>
        <dbReference type="Rhea" id="RHEA:46608"/>
        <dbReference type="Rhea" id="RHEA-COMP:11060"/>
        <dbReference type="Rhea" id="RHEA-COMP:11605"/>
        <dbReference type="ChEBI" id="CHEBI:15378"/>
        <dbReference type="ChEBI" id="CHEBI:30013"/>
        <dbReference type="ChEBI" id="CHEBI:30616"/>
        <dbReference type="ChEBI" id="CHEBI:61977"/>
        <dbReference type="ChEBI" id="CHEBI:456216"/>
        <dbReference type="EC" id="2.7.11.1"/>
    </reaction>
</comment>
<dbReference type="Proteomes" id="UP000077755">
    <property type="component" value="Chromosome 3"/>
</dbReference>
<evidence type="ECO:0000256" key="18">
    <source>
        <dbReference type="SAM" id="Phobius"/>
    </source>
</evidence>
<dbReference type="Pfam" id="PF00560">
    <property type="entry name" value="LRR_1"/>
    <property type="match status" value="2"/>
</dbReference>
<dbReference type="InterPro" id="IPR000719">
    <property type="entry name" value="Prot_kinase_dom"/>
</dbReference>
<evidence type="ECO:0000256" key="17">
    <source>
        <dbReference type="SAM" id="MobiDB-lite"/>
    </source>
</evidence>
<dbReference type="GO" id="GO:0004674">
    <property type="term" value="F:protein serine/threonine kinase activity"/>
    <property type="evidence" value="ECO:0007669"/>
    <property type="project" value="UniProtKB-KW"/>
</dbReference>
<evidence type="ECO:0000256" key="13">
    <source>
        <dbReference type="ARBA" id="ARBA00023136"/>
    </source>
</evidence>
<evidence type="ECO:0000256" key="10">
    <source>
        <dbReference type="ARBA" id="ARBA00022777"/>
    </source>
</evidence>
<evidence type="ECO:0000256" key="4">
    <source>
        <dbReference type="ARBA" id="ARBA00022553"/>
    </source>
</evidence>
<feature type="transmembrane region" description="Helical" evidence="18">
    <location>
        <begin position="516"/>
        <end position="539"/>
    </location>
</feature>
<dbReference type="Gene3D" id="3.80.10.10">
    <property type="entry name" value="Ribonuclease Inhibitor"/>
    <property type="match status" value="1"/>
</dbReference>
<dbReference type="KEGG" id="dcr:108210862"/>
<dbReference type="PROSITE" id="PS00108">
    <property type="entry name" value="PROTEIN_KINASE_ST"/>
    <property type="match status" value="1"/>
</dbReference>
<keyword evidence="22" id="KW-1185">Reference proteome</keyword>
<dbReference type="FunFam" id="3.30.200.20:FF:000495">
    <property type="entry name" value="Nodulation receptor kinase"/>
    <property type="match status" value="1"/>
</dbReference>
<feature type="region of interest" description="Disordered" evidence="17">
    <location>
        <begin position="894"/>
        <end position="919"/>
    </location>
</feature>
<dbReference type="Gene3D" id="1.10.510.10">
    <property type="entry name" value="Transferase(Phosphotransferase) domain 1"/>
    <property type="match status" value="1"/>
</dbReference>
<feature type="compositionally biased region" description="Pro residues" evidence="17">
    <location>
        <begin position="896"/>
        <end position="919"/>
    </location>
</feature>
<evidence type="ECO:0000256" key="15">
    <source>
        <dbReference type="ARBA" id="ARBA00047899"/>
    </source>
</evidence>
<comment type="catalytic activity">
    <reaction evidence="16">
        <text>L-seryl-[protein] + ATP = O-phospho-L-seryl-[protein] + ADP + H(+)</text>
        <dbReference type="Rhea" id="RHEA:17989"/>
        <dbReference type="Rhea" id="RHEA-COMP:9863"/>
        <dbReference type="Rhea" id="RHEA-COMP:11604"/>
        <dbReference type="ChEBI" id="CHEBI:15378"/>
        <dbReference type="ChEBI" id="CHEBI:29999"/>
        <dbReference type="ChEBI" id="CHEBI:30616"/>
        <dbReference type="ChEBI" id="CHEBI:83421"/>
        <dbReference type="ChEBI" id="CHEBI:456216"/>
        <dbReference type="EC" id="2.7.11.1"/>
    </reaction>
</comment>
<evidence type="ECO:0000256" key="6">
    <source>
        <dbReference type="ARBA" id="ARBA00022679"/>
    </source>
</evidence>
<dbReference type="SUPFAM" id="SSF56112">
    <property type="entry name" value="Protein kinase-like (PK-like)"/>
    <property type="match status" value="1"/>
</dbReference>
<evidence type="ECO:0000256" key="16">
    <source>
        <dbReference type="ARBA" id="ARBA00048679"/>
    </source>
</evidence>
<dbReference type="Gene3D" id="3.30.200.20">
    <property type="entry name" value="Phosphorylase Kinase, domain 1"/>
    <property type="match status" value="1"/>
</dbReference>
<keyword evidence="7 18" id="KW-0812">Transmembrane</keyword>
<keyword evidence="11" id="KW-0067">ATP-binding</keyword>
<feature type="domain" description="Protein kinase" evidence="20">
    <location>
        <begin position="591"/>
        <end position="868"/>
    </location>
</feature>
<evidence type="ECO:0000256" key="14">
    <source>
        <dbReference type="ARBA" id="ARBA00023170"/>
    </source>
</evidence>
<evidence type="ECO:0000256" key="9">
    <source>
        <dbReference type="ARBA" id="ARBA00022741"/>
    </source>
</evidence>
<dbReference type="PROSITE" id="PS50011">
    <property type="entry name" value="PROTEIN_KINASE_DOM"/>
    <property type="match status" value="1"/>
</dbReference>
<organism evidence="21 22">
    <name type="scientific">Daucus carota subsp. sativus</name>
    <name type="common">Carrot</name>
    <dbReference type="NCBI Taxonomy" id="79200"/>
    <lineage>
        <taxon>Eukaryota</taxon>
        <taxon>Viridiplantae</taxon>
        <taxon>Streptophyta</taxon>
        <taxon>Embryophyta</taxon>
        <taxon>Tracheophyta</taxon>
        <taxon>Spermatophyta</taxon>
        <taxon>Magnoliopsida</taxon>
        <taxon>eudicotyledons</taxon>
        <taxon>Gunneridae</taxon>
        <taxon>Pentapetalae</taxon>
        <taxon>asterids</taxon>
        <taxon>campanulids</taxon>
        <taxon>Apiales</taxon>
        <taxon>Apiaceae</taxon>
        <taxon>Apioideae</taxon>
        <taxon>Scandiceae</taxon>
        <taxon>Daucinae</taxon>
        <taxon>Daucus</taxon>
        <taxon>Daucus sect. Daucus</taxon>
    </lineage>
</organism>
<dbReference type="FunFam" id="1.10.510.10:FF:000146">
    <property type="entry name" value="LRR receptor-like serine/threonine-protein kinase IOS1"/>
    <property type="match status" value="1"/>
</dbReference>
<evidence type="ECO:0000256" key="7">
    <source>
        <dbReference type="ARBA" id="ARBA00022692"/>
    </source>
</evidence>
<keyword evidence="5" id="KW-0433">Leucine-rich repeat</keyword>
<dbReference type="SUPFAM" id="SSF52058">
    <property type="entry name" value="L domain-like"/>
    <property type="match status" value="1"/>
</dbReference>
<name>A0AAF0WRS5_DAUCS</name>
<dbReference type="PANTHER" id="PTHR45631">
    <property type="entry name" value="OS07G0107800 PROTEIN-RELATED"/>
    <property type="match status" value="1"/>
</dbReference>
<dbReference type="InterPro" id="IPR011009">
    <property type="entry name" value="Kinase-like_dom_sf"/>
</dbReference>
<feature type="signal peptide" evidence="19">
    <location>
        <begin position="1"/>
        <end position="28"/>
    </location>
</feature>
<evidence type="ECO:0000256" key="5">
    <source>
        <dbReference type="ARBA" id="ARBA00022614"/>
    </source>
</evidence>
<reference evidence="21" key="2">
    <citation type="submission" date="2022-03" db="EMBL/GenBank/DDBJ databases">
        <title>Draft title - Genomic analysis of global carrot germplasm unveils the trajectory of domestication and the origin of high carotenoid orange carrot.</title>
        <authorList>
            <person name="Iorizzo M."/>
            <person name="Ellison S."/>
            <person name="Senalik D."/>
            <person name="Macko-Podgorni A."/>
            <person name="Grzebelus D."/>
            <person name="Bostan H."/>
            <person name="Rolling W."/>
            <person name="Curaba J."/>
            <person name="Simon P."/>
        </authorList>
    </citation>
    <scope>NUCLEOTIDE SEQUENCE</scope>
    <source>
        <tissue evidence="21">Leaf</tissue>
    </source>
</reference>
<keyword evidence="4" id="KW-0597">Phosphoprotein</keyword>
<keyword evidence="8" id="KW-0677">Repeat</keyword>
<evidence type="ECO:0000256" key="19">
    <source>
        <dbReference type="SAM" id="SignalP"/>
    </source>
</evidence>
<keyword evidence="6" id="KW-0808">Transferase</keyword>
<dbReference type="AlphaFoldDB" id="A0AAF0WRS5"/>
<keyword evidence="13 18" id="KW-0472">Membrane</keyword>
<evidence type="ECO:0000256" key="8">
    <source>
        <dbReference type="ARBA" id="ARBA00022737"/>
    </source>
</evidence>
<dbReference type="CDD" id="cd14066">
    <property type="entry name" value="STKc_IRAK"/>
    <property type="match status" value="1"/>
</dbReference>
<protein>
    <recommendedName>
        <fullName evidence="2">non-specific serine/threonine protein kinase</fullName>
        <ecNumber evidence="2">2.7.11.1</ecNumber>
    </recommendedName>
</protein>
<keyword evidence="14" id="KW-0675">Receptor</keyword>
<accession>A0AAF0WRS5</accession>
<dbReference type="Pfam" id="PF07714">
    <property type="entry name" value="PK_Tyr_Ser-Thr"/>
    <property type="match status" value="1"/>
</dbReference>
<keyword evidence="9" id="KW-0547">Nucleotide-binding</keyword>
<dbReference type="SMART" id="SM00220">
    <property type="entry name" value="S_TKc"/>
    <property type="match status" value="1"/>
</dbReference>
<evidence type="ECO:0000259" key="20">
    <source>
        <dbReference type="PROSITE" id="PS50011"/>
    </source>
</evidence>
<evidence type="ECO:0000256" key="2">
    <source>
        <dbReference type="ARBA" id="ARBA00012513"/>
    </source>
</evidence>
<keyword evidence="3" id="KW-0723">Serine/threonine-protein kinase</keyword>
<evidence type="ECO:0000256" key="3">
    <source>
        <dbReference type="ARBA" id="ARBA00022527"/>
    </source>
</evidence>
<evidence type="ECO:0000256" key="12">
    <source>
        <dbReference type="ARBA" id="ARBA00022989"/>
    </source>
</evidence>
<dbReference type="GO" id="GO:0005524">
    <property type="term" value="F:ATP binding"/>
    <property type="evidence" value="ECO:0007669"/>
    <property type="project" value="UniProtKB-KW"/>
</dbReference>
<dbReference type="Gene3D" id="2.60.120.430">
    <property type="entry name" value="Galactose-binding lectin"/>
    <property type="match status" value="1"/>
</dbReference>
<comment type="subcellular location">
    <subcellularLocation>
        <location evidence="1">Membrane</location>
        <topology evidence="1">Single-pass membrane protein</topology>
    </subcellularLocation>
</comment>
<evidence type="ECO:0000256" key="11">
    <source>
        <dbReference type="ARBA" id="ARBA00022840"/>
    </source>
</evidence>
<evidence type="ECO:0000313" key="21">
    <source>
        <dbReference type="EMBL" id="WOG92950.1"/>
    </source>
</evidence>
<dbReference type="InterPro" id="IPR032675">
    <property type="entry name" value="LRR_dom_sf"/>
</dbReference>
<dbReference type="Pfam" id="PF12819">
    <property type="entry name" value="Malectin_like"/>
    <property type="match status" value="1"/>
</dbReference>
<keyword evidence="19" id="KW-0732">Signal</keyword>
<keyword evidence="10" id="KW-0418">Kinase</keyword>
<dbReference type="EMBL" id="CP093345">
    <property type="protein sequence ID" value="WOG92950.1"/>
    <property type="molecule type" value="Genomic_DNA"/>
</dbReference>
<dbReference type="GO" id="GO:0016020">
    <property type="term" value="C:membrane"/>
    <property type="evidence" value="ECO:0007669"/>
    <property type="project" value="UniProtKB-SubCell"/>
</dbReference>
<gene>
    <name evidence="21" type="ORF">DCAR_0312228</name>
</gene>
<evidence type="ECO:0000313" key="22">
    <source>
        <dbReference type="Proteomes" id="UP000077755"/>
    </source>
</evidence>
<feature type="chain" id="PRO_5042141029" description="non-specific serine/threonine protein kinase" evidence="19">
    <location>
        <begin position="29"/>
        <end position="919"/>
    </location>
</feature>